<name>A0A073HXF0_9SPIT</name>
<gene>
    <name evidence="2" type="ORF">OXYTRIMIC_778</name>
</gene>
<proteinExistence type="predicted"/>
<sequence>MQGLDRIRGQRQATENEVDGIHGGDKENQKKSSKKEYIRLFQTFKFCQTNRTQMSKSITIIQKLELLKALGSIASILIFYQPVREVERWVTRDERYAQNQEEQIEDTNDKQQLQISTQMIELSICLQNV</sequence>
<dbReference type="Proteomes" id="UP000053232">
    <property type="component" value="Unassembled WGS sequence"/>
</dbReference>
<reference evidence="3" key="1">
    <citation type="journal article" date="2014" name="Cell">
        <title>The Architecture of a Scrambled Genome Reveals Massive Levels of Genomic Rearrangement during Development.</title>
        <authorList>
            <person name="Chen X."/>
            <person name="Bracht J.R."/>
            <person name="Goldman A.D."/>
            <person name="Dolzhenko E."/>
            <person name="Clay D.M."/>
            <person name="Swart E.C."/>
            <person name="Perlman D.H."/>
            <person name="Doak T.G."/>
            <person name="Stuart A."/>
            <person name="Amemiya C.T."/>
            <person name="Sebra R.P."/>
            <person name="Landweber L.F."/>
        </authorList>
    </citation>
    <scope>NUCLEOTIDE SEQUENCE [LARGE SCALE GENOMIC DNA]</scope>
    <source>
        <strain evidence="3">JRB310</strain>
    </source>
</reference>
<organism evidence="2 3">
    <name type="scientific">Oxytricha trifallax</name>
    <dbReference type="NCBI Taxonomy" id="1172189"/>
    <lineage>
        <taxon>Eukaryota</taxon>
        <taxon>Sar</taxon>
        <taxon>Alveolata</taxon>
        <taxon>Ciliophora</taxon>
        <taxon>Intramacronucleata</taxon>
        <taxon>Spirotrichea</taxon>
        <taxon>Stichotrichia</taxon>
        <taxon>Sporadotrichida</taxon>
        <taxon>Oxytrichidae</taxon>
        <taxon>Oxytrichinae</taxon>
        <taxon>Oxytricha</taxon>
    </lineage>
</organism>
<feature type="region of interest" description="Disordered" evidence="1">
    <location>
        <begin position="1"/>
        <end position="33"/>
    </location>
</feature>
<dbReference type="EMBL" id="ARYC01006593">
    <property type="protein sequence ID" value="KEJ82693.1"/>
    <property type="molecule type" value="Genomic_DNA"/>
</dbReference>
<feature type="compositionally biased region" description="Basic and acidic residues" evidence="1">
    <location>
        <begin position="19"/>
        <end position="33"/>
    </location>
</feature>
<protein>
    <submittedName>
        <fullName evidence="2">Uncharacterized protein</fullName>
    </submittedName>
</protein>
<evidence type="ECO:0000313" key="2">
    <source>
        <dbReference type="EMBL" id="KEJ82693.1"/>
    </source>
</evidence>
<dbReference type="AlphaFoldDB" id="A0A073HXF0"/>
<evidence type="ECO:0000256" key="1">
    <source>
        <dbReference type="SAM" id="MobiDB-lite"/>
    </source>
</evidence>
<keyword evidence="3" id="KW-1185">Reference proteome</keyword>
<comment type="caution">
    <text evidence="2">The sequence shown here is derived from an EMBL/GenBank/DDBJ whole genome shotgun (WGS) entry which is preliminary data.</text>
</comment>
<evidence type="ECO:0000313" key="3">
    <source>
        <dbReference type="Proteomes" id="UP000053232"/>
    </source>
</evidence>
<accession>A0A073HXF0</accession>